<dbReference type="PANTHER" id="PTHR39199:SF1">
    <property type="entry name" value="BLR5128 PROTEIN"/>
    <property type="match status" value="1"/>
</dbReference>
<dbReference type="Pfam" id="PF10000">
    <property type="entry name" value="ACT_3"/>
    <property type="match status" value="1"/>
</dbReference>
<dbReference type="InterPro" id="IPR018717">
    <property type="entry name" value="DUF2241"/>
</dbReference>
<dbReference type="GO" id="GO:0046394">
    <property type="term" value="P:carboxylic acid biosynthetic process"/>
    <property type="evidence" value="ECO:0007669"/>
    <property type="project" value="UniProtKB-ARBA"/>
</dbReference>
<dbReference type="EMBL" id="JAUJLE010000006">
    <property type="protein sequence ID" value="KAK1013226.1"/>
    <property type="molecule type" value="Genomic_DNA"/>
</dbReference>
<organism evidence="2 4">
    <name type="scientific">Friedmanniomyces endolithicus</name>
    <dbReference type="NCBI Taxonomy" id="329885"/>
    <lineage>
        <taxon>Eukaryota</taxon>
        <taxon>Fungi</taxon>
        <taxon>Dikarya</taxon>
        <taxon>Ascomycota</taxon>
        <taxon>Pezizomycotina</taxon>
        <taxon>Dothideomycetes</taxon>
        <taxon>Dothideomycetidae</taxon>
        <taxon>Mycosphaerellales</taxon>
        <taxon>Teratosphaeriaceae</taxon>
        <taxon>Friedmanniomyces</taxon>
    </lineage>
</organism>
<dbReference type="EMBL" id="JASUXU010000002">
    <property type="protein sequence ID" value="KAK0327841.1"/>
    <property type="molecule type" value="Genomic_DNA"/>
</dbReference>
<reference evidence="3" key="2">
    <citation type="submission" date="2023-06" db="EMBL/GenBank/DDBJ databases">
        <title>Black Yeasts Isolated from many extreme environments.</title>
        <authorList>
            <person name="Coleine C."/>
            <person name="Stajich J.E."/>
            <person name="Selbmann L."/>
        </authorList>
    </citation>
    <scope>NUCLEOTIDE SEQUENCE</scope>
    <source>
        <strain evidence="3">CCFEE 5200</strain>
    </source>
</reference>
<reference evidence="2" key="1">
    <citation type="submission" date="2021-12" db="EMBL/GenBank/DDBJ databases">
        <title>Black yeast isolated from Biological Soil Crust.</title>
        <authorList>
            <person name="Kurbessoian T."/>
        </authorList>
    </citation>
    <scope>NUCLEOTIDE SEQUENCE</scope>
    <source>
        <strain evidence="2">CCFEE 5208</strain>
    </source>
</reference>
<dbReference type="PANTHER" id="PTHR39199">
    <property type="entry name" value="BLR5128 PROTEIN"/>
    <property type="match status" value="1"/>
</dbReference>
<evidence type="ECO:0000313" key="2">
    <source>
        <dbReference type="EMBL" id="KAK0327841.1"/>
    </source>
</evidence>
<dbReference type="AlphaFoldDB" id="A0AAN6JF32"/>
<accession>A0AAN6JF32</accession>
<gene>
    <name evidence="2" type="ORF">LTR82_001359</name>
    <name evidence="3" type="ORF">LTR91_001537</name>
</gene>
<evidence type="ECO:0000313" key="4">
    <source>
        <dbReference type="Proteomes" id="UP001168146"/>
    </source>
</evidence>
<dbReference type="Proteomes" id="UP001168146">
    <property type="component" value="Unassembled WGS sequence"/>
</dbReference>
<sequence>MAVRAPGGTDLPTLLKSMSPTLHPSTFVWATLEGDLQHPKIQQALPHAELLFREAEGYTLILPEAVAQVLDLDHTFRCRKITLNVHSSLEASGFIAAVATRLAGMEMGCNCVAGYYHDHVFVPVGKEEFVLQKLRAMALEQQ</sequence>
<name>A0AAN6JF32_9PEZI</name>
<dbReference type="Gene3D" id="3.30.2130.10">
    <property type="entry name" value="VC0802-like"/>
    <property type="match status" value="1"/>
</dbReference>
<feature type="domain" description="DUF2241" evidence="1">
    <location>
        <begin position="6"/>
        <end position="79"/>
    </location>
</feature>
<protein>
    <recommendedName>
        <fullName evidence="1">DUF2241 domain-containing protein</fullName>
    </recommendedName>
</protein>
<dbReference type="InterPro" id="IPR045865">
    <property type="entry name" value="ACT-like_dom_sf"/>
</dbReference>
<comment type="caution">
    <text evidence="2">The sequence shown here is derived from an EMBL/GenBank/DDBJ whole genome shotgun (WGS) entry which is preliminary data.</text>
</comment>
<evidence type="ECO:0000313" key="3">
    <source>
        <dbReference type="EMBL" id="KAK1013226.1"/>
    </source>
</evidence>
<dbReference type="SUPFAM" id="SSF55021">
    <property type="entry name" value="ACT-like"/>
    <property type="match status" value="2"/>
</dbReference>
<keyword evidence="5" id="KW-1185">Reference proteome</keyword>
<evidence type="ECO:0000259" key="1">
    <source>
        <dbReference type="Pfam" id="PF10000"/>
    </source>
</evidence>
<proteinExistence type="predicted"/>
<dbReference type="GO" id="GO:0006520">
    <property type="term" value="P:amino acid metabolic process"/>
    <property type="evidence" value="ECO:0007669"/>
    <property type="project" value="UniProtKB-ARBA"/>
</dbReference>
<evidence type="ECO:0000313" key="5">
    <source>
        <dbReference type="Proteomes" id="UP001175353"/>
    </source>
</evidence>
<dbReference type="Proteomes" id="UP001175353">
    <property type="component" value="Unassembled WGS sequence"/>
</dbReference>